<dbReference type="AlphaFoldDB" id="A0A9X2MHV4"/>
<comment type="caution">
    <text evidence="1">The sequence shown here is derived from an EMBL/GenBank/DDBJ whole genome shotgun (WGS) entry which is preliminary data.</text>
</comment>
<sequence>MKSKNTRYSEEFKNQIVKEVEEVRNANLVARNQTKVPGTVTRWVREPKIKDIVITLKRALMKRNLCNKETGLVIRSDNGP</sequence>
<dbReference type="GO" id="GO:0003677">
    <property type="term" value="F:DNA binding"/>
    <property type="evidence" value="ECO:0007669"/>
    <property type="project" value="InterPro"/>
</dbReference>
<evidence type="ECO:0000313" key="1">
    <source>
        <dbReference type="EMBL" id="MCR2044313.1"/>
    </source>
</evidence>
<dbReference type="Pfam" id="PF01527">
    <property type="entry name" value="HTH_Tnp_1"/>
    <property type="match status" value="1"/>
</dbReference>
<dbReference type="InterPro" id="IPR009057">
    <property type="entry name" value="Homeodomain-like_sf"/>
</dbReference>
<reference evidence="1" key="1">
    <citation type="submission" date="2022-07" db="EMBL/GenBank/DDBJ databases">
        <title>Enhanced cultured diversity of the mouse gut microbiota enables custom-made synthetic communities.</title>
        <authorList>
            <person name="Afrizal A."/>
        </authorList>
    </citation>
    <scope>NUCLEOTIDE SEQUENCE</scope>
    <source>
        <strain evidence="1">DSM 29482</strain>
    </source>
</reference>
<name>A0A9X2MHV4_9FIRM</name>
<protein>
    <submittedName>
        <fullName evidence="1">Transposase</fullName>
    </submittedName>
</protein>
<dbReference type="GO" id="GO:0006313">
    <property type="term" value="P:DNA transposition"/>
    <property type="evidence" value="ECO:0007669"/>
    <property type="project" value="InterPro"/>
</dbReference>
<organism evidence="1 2">
    <name type="scientific">Anaerosalibacter massiliensis</name>
    <dbReference type="NCBI Taxonomy" id="1347392"/>
    <lineage>
        <taxon>Bacteria</taxon>
        <taxon>Bacillati</taxon>
        <taxon>Bacillota</taxon>
        <taxon>Tissierellia</taxon>
        <taxon>Tissierellales</taxon>
        <taxon>Sporanaerobacteraceae</taxon>
        <taxon>Anaerosalibacter</taxon>
    </lineage>
</organism>
<dbReference type="GO" id="GO:0004803">
    <property type="term" value="F:transposase activity"/>
    <property type="evidence" value="ECO:0007669"/>
    <property type="project" value="InterPro"/>
</dbReference>
<dbReference type="Proteomes" id="UP001142078">
    <property type="component" value="Unassembled WGS sequence"/>
</dbReference>
<dbReference type="SUPFAM" id="SSF46689">
    <property type="entry name" value="Homeodomain-like"/>
    <property type="match status" value="1"/>
</dbReference>
<dbReference type="EMBL" id="JANJZL010000005">
    <property type="protein sequence ID" value="MCR2044313.1"/>
    <property type="molecule type" value="Genomic_DNA"/>
</dbReference>
<keyword evidence="2" id="KW-1185">Reference proteome</keyword>
<accession>A0A9X2MHV4</accession>
<gene>
    <name evidence="1" type="ORF">NSA23_09295</name>
</gene>
<dbReference type="InterPro" id="IPR002514">
    <property type="entry name" value="Transposase_8"/>
</dbReference>
<proteinExistence type="predicted"/>
<dbReference type="RefSeq" id="WP_257490457.1">
    <property type="nucleotide sequence ID" value="NZ_JANJZL010000005.1"/>
</dbReference>
<evidence type="ECO:0000313" key="2">
    <source>
        <dbReference type="Proteomes" id="UP001142078"/>
    </source>
</evidence>